<dbReference type="Pfam" id="PF03144">
    <property type="entry name" value="GTP_EFTU_D2"/>
    <property type="match status" value="1"/>
</dbReference>
<dbReference type="EC" id="3.6.5.n1" evidence="11 12"/>
<keyword evidence="15" id="KW-1185">Reference proteome</keyword>
<comment type="subcellular location">
    <subcellularLocation>
        <location evidence="12">Cell membrane</location>
        <topology evidence="12">Peripheral membrane protein</topology>
        <orientation evidence="12">Cytoplasmic side</orientation>
    </subcellularLocation>
</comment>
<dbReference type="PROSITE" id="PS51722">
    <property type="entry name" value="G_TR_2"/>
    <property type="match status" value="1"/>
</dbReference>
<protein>
    <recommendedName>
        <fullName evidence="11 12">Elongation factor 4</fullName>
        <shortName evidence="12">EF-4</shortName>
        <ecNumber evidence="11 12">3.6.5.n1</ecNumber>
    </recommendedName>
    <alternativeName>
        <fullName evidence="12">Ribosomal back-translocase LepA</fullName>
    </alternativeName>
</protein>
<dbReference type="FunFam" id="3.30.70.240:FF:000007">
    <property type="entry name" value="Translation factor GUF1, mitochondrial"/>
    <property type="match status" value="1"/>
</dbReference>
<evidence type="ECO:0000256" key="1">
    <source>
        <dbReference type="ARBA" id="ARBA00005454"/>
    </source>
</evidence>
<keyword evidence="14" id="KW-0251">Elongation factor</keyword>
<dbReference type="AlphaFoldDB" id="A0A430B5B0"/>
<dbReference type="CDD" id="cd16260">
    <property type="entry name" value="EF4_III"/>
    <property type="match status" value="1"/>
</dbReference>
<reference evidence="14 15" key="1">
    <citation type="submission" date="2017-05" db="EMBL/GenBank/DDBJ databases">
        <title>Vagococcus spp. assemblies.</title>
        <authorList>
            <person name="Gulvik C.A."/>
        </authorList>
    </citation>
    <scope>NUCLEOTIDE SEQUENCE [LARGE SCALE GENOMIC DNA]</scope>
    <source>
        <strain evidence="14 15">SS1714</strain>
    </source>
</reference>
<proteinExistence type="inferred from homology"/>
<dbReference type="InterPro" id="IPR000795">
    <property type="entry name" value="T_Tr_GTP-bd_dom"/>
</dbReference>
<evidence type="ECO:0000259" key="13">
    <source>
        <dbReference type="PROSITE" id="PS51722"/>
    </source>
</evidence>
<evidence type="ECO:0000313" key="15">
    <source>
        <dbReference type="Proteomes" id="UP000288028"/>
    </source>
</evidence>
<name>A0A430B5B0_9ENTE</name>
<organism evidence="14 15">
    <name type="scientific">Vagococcus carniphilus</name>
    <dbReference type="NCBI Taxonomy" id="218144"/>
    <lineage>
        <taxon>Bacteria</taxon>
        <taxon>Bacillati</taxon>
        <taxon>Bacillota</taxon>
        <taxon>Bacilli</taxon>
        <taxon>Lactobacillales</taxon>
        <taxon>Enterococcaceae</taxon>
        <taxon>Vagococcus</taxon>
    </lineage>
</organism>
<dbReference type="InterPro" id="IPR005225">
    <property type="entry name" value="Small_GTP-bd"/>
</dbReference>
<dbReference type="GO" id="GO:0005525">
    <property type="term" value="F:GTP binding"/>
    <property type="evidence" value="ECO:0007669"/>
    <property type="project" value="UniProtKB-UniRule"/>
</dbReference>
<dbReference type="OrthoDB" id="9801591at2"/>
<dbReference type="CDD" id="cd03699">
    <property type="entry name" value="EF4_II"/>
    <property type="match status" value="1"/>
</dbReference>
<evidence type="ECO:0000256" key="3">
    <source>
        <dbReference type="ARBA" id="ARBA00022741"/>
    </source>
</evidence>
<dbReference type="SUPFAM" id="SSF52540">
    <property type="entry name" value="P-loop containing nucleoside triphosphate hydrolases"/>
    <property type="match status" value="1"/>
</dbReference>
<dbReference type="InterPro" id="IPR009000">
    <property type="entry name" value="Transl_B-barrel_sf"/>
</dbReference>
<evidence type="ECO:0000256" key="10">
    <source>
        <dbReference type="ARBA" id="ARBA00061052"/>
    </source>
</evidence>
<evidence type="ECO:0000256" key="4">
    <source>
        <dbReference type="ARBA" id="ARBA00022801"/>
    </source>
</evidence>
<accession>A0A430B5B0</accession>
<evidence type="ECO:0000256" key="6">
    <source>
        <dbReference type="ARBA" id="ARBA00023134"/>
    </source>
</evidence>
<keyword evidence="5 12" id="KW-0648">Protein biosynthesis</keyword>
<dbReference type="GO" id="GO:0005886">
    <property type="term" value="C:plasma membrane"/>
    <property type="evidence" value="ECO:0007669"/>
    <property type="project" value="UniProtKB-SubCell"/>
</dbReference>
<comment type="caution">
    <text evidence="14">The sequence shown here is derived from an EMBL/GenBank/DDBJ whole genome shotgun (WGS) entry which is preliminary data.</text>
</comment>
<dbReference type="Pfam" id="PF06421">
    <property type="entry name" value="LepA_C"/>
    <property type="match status" value="1"/>
</dbReference>
<dbReference type="InterPro" id="IPR035654">
    <property type="entry name" value="LepA_IV"/>
</dbReference>
<dbReference type="GeneID" id="95580771"/>
<dbReference type="InterPro" id="IPR006297">
    <property type="entry name" value="EF-4"/>
</dbReference>
<dbReference type="Proteomes" id="UP000288028">
    <property type="component" value="Unassembled WGS sequence"/>
</dbReference>
<evidence type="ECO:0000256" key="12">
    <source>
        <dbReference type="HAMAP-Rule" id="MF_00071"/>
    </source>
</evidence>
<dbReference type="RefSeq" id="WP_126793321.1">
    <property type="nucleotide sequence ID" value="NZ_CP060720.1"/>
</dbReference>
<dbReference type="SUPFAM" id="SSF50447">
    <property type="entry name" value="Translation proteins"/>
    <property type="match status" value="1"/>
</dbReference>
<dbReference type="Pfam" id="PF00679">
    <property type="entry name" value="EFG_C"/>
    <property type="match status" value="1"/>
</dbReference>
<evidence type="ECO:0000313" key="14">
    <source>
        <dbReference type="EMBL" id="RSU15441.1"/>
    </source>
</evidence>
<keyword evidence="3 12" id="KW-0547">Nucleotide-binding</keyword>
<dbReference type="InterPro" id="IPR013842">
    <property type="entry name" value="LepA_CTD"/>
</dbReference>
<dbReference type="InterPro" id="IPR031157">
    <property type="entry name" value="G_TR_CS"/>
</dbReference>
<dbReference type="InterPro" id="IPR004161">
    <property type="entry name" value="EFTu-like_2"/>
</dbReference>
<dbReference type="GO" id="GO:0045727">
    <property type="term" value="P:positive regulation of translation"/>
    <property type="evidence" value="ECO:0007669"/>
    <property type="project" value="UniProtKB-UniRule"/>
</dbReference>
<feature type="domain" description="Tr-type G" evidence="13">
    <location>
        <begin position="11"/>
        <end position="193"/>
    </location>
</feature>
<dbReference type="InterPro" id="IPR027417">
    <property type="entry name" value="P-loop_NTPase"/>
</dbReference>
<dbReference type="InterPro" id="IPR038363">
    <property type="entry name" value="LepA_C_sf"/>
</dbReference>
<feature type="binding site" evidence="12">
    <location>
        <begin position="140"/>
        <end position="143"/>
    </location>
    <ligand>
        <name>GTP</name>
        <dbReference type="ChEBI" id="CHEBI:37565"/>
    </ligand>
</feature>
<evidence type="ECO:0000256" key="8">
    <source>
        <dbReference type="ARBA" id="ARBA00050293"/>
    </source>
</evidence>
<evidence type="ECO:0000256" key="7">
    <source>
        <dbReference type="ARBA" id="ARBA00023136"/>
    </source>
</evidence>
<evidence type="ECO:0000256" key="2">
    <source>
        <dbReference type="ARBA" id="ARBA00022475"/>
    </source>
</evidence>
<comment type="function">
    <text evidence="9 12">Required for accurate and efficient protein synthesis under certain stress conditions. May act as a fidelity factor of the translation reaction, by catalyzing a one-codon backward translocation of tRNAs on improperly translocated ribosomes. Back-translocation proceeds from a post-translocation (POST) complex to a pre-translocation (PRE) complex, thus giving elongation factor G a second chance to translocate the tRNAs correctly. Binds to ribosomes in a GTP-dependent manner.</text>
</comment>
<dbReference type="Pfam" id="PF00009">
    <property type="entry name" value="GTP_EFTU"/>
    <property type="match status" value="1"/>
</dbReference>
<evidence type="ECO:0000256" key="11">
    <source>
        <dbReference type="ARBA" id="ARBA00066744"/>
    </source>
</evidence>
<keyword evidence="2 12" id="KW-1003">Cell membrane</keyword>
<dbReference type="EMBL" id="NGKB01000005">
    <property type="protein sequence ID" value="RSU15441.1"/>
    <property type="molecule type" value="Genomic_DNA"/>
</dbReference>
<keyword evidence="7 12" id="KW-0472">Membrane</keyword>
<dbReference type="HAMAP" id="MF_00071">
    <property type="entry name" value="LepA"/>
    <property type="match status" value="1"/>
</dbReference>
<dbReference type="InterPro" id="IPR000640">
    <property type="entry name" value="EFG_V-like"/>
</dbReference>
<dbReference type="InterPro" id="IPR035647">
    <property type="entry name" value="EFG_III/V"/>
</dbReference>
<dbReference type="GO" id="GO:0003746">
    <property type="term" value="F:translation elongation factor activity"/>
    <property type="evidence" value="ECO:0007669"/>
    <property type="project" value="UniProtKB-UniRule"/>
</dbReference>
<dbReference type="CDD" id="cd03709">
    <property type="entry name" value="lepA_C"/>
    <property type="match status" value="1"/>
</dbReference>
<dbReference type="NCBIfam" id="TIGR00231">
    <property type="entry name" value="small_GTP"/>
    <property type="match status" value="1"/>
</dbReference>
<dbReference type="SUPFAM" id="SSF54980">
    <property type="entry name" value="EF-G C-terminal domain-like"/>
    <property type="match status" value="2"/>
</dbReference>
<dbReference type="Gene3D" id="3.30.70.870">
    <property type="entry name" value="Elongation Factor G (Translational Gtpase), domain 3"/>
    <property type="match status" value="1"/>
</dbReference>
<keyword evidence="6 12" id="KW-0342">GTP-binding</keyword>
<dbReference type="GO" id="GO:0003924">
    <property type="term" value="F:GTPase activity"/>
    <property type="evidence" value="ECO:0007669"/>
    <property type="project" value="UniProtKB-UniRule"/>
</dbReference>
<dbReference type="FunFam" id="3.30.70.870:FF:000004">
    <property type="entry name" value="Translation factor GUF1, mitochondrial"/>
    <property type="match status" value="1"/>
</dbReference>
<dbReference type="PANTHER" id="PTHR43512">
    <property type="entry name" value="TRANSLATION FACTOR GUF1-RELATED"/>
    <property type="match status" value="1"/>
</dbReference>
<dbReference type="SMART" id="SM00838">
    <property type="entry name" value="EFG_C"/>
    <property type="match status" value="1"/>
</dbReference>
<dbReference type="Gene3D" id="3.40.50.300">
    <property type="entry name" value="P-loop containing nucleotide triphosphate hydrolases"/>
    <property type="match status" value="1"/>
</dbReference>
<dbReference type="FunFam" id="3.30.70.2570:FF:000001">
    <property type="entry name" value="Translation factor GUF1, mitochondrial"/>
    <property type="match status" value="1"/>
</dbReference>
<dbReference type="PROSITE" id="PS00301">
    <property type="entry name" value="G_TR_1"/>
    <property type="match status" value="1"/>
</dbReference>
<gene>
    <name evidence="12" type="primary">lepA</name>
    <name evidence="14" type="ORF">CBF28_06855</name>
</gene>
<evidence type="ECO:0000256" key="5">
    <source>
        <dbReference type="ARBA" id="ARBA00022917"/>
    </source>
</evidence>
<dbReference type="CDD" id="cd01890">
    <property type="entry name" value="LepA"/>
    <property type="match status" value="1"/>
</dbReference>
<comment type="similarity">
    <text evidence="10">Belongs to the GTP-binding elongation factor family. LepA subfamily.</text>
</comment>
<dbReference type="FunFam" id="2.40.30.10:FF:000015">
    <property type="entry name" value="Translation factor GUF1, mitochondrial"/>
    <property type="match status" value="1"/>
</dbReference>
<dbReference type="Gene3D" id="3.30.70.240">
    <property type="match status" value="1"/>
</dbReference>
<dbReference type="Gene3D" id="3.30.70.2570">
    <property type="entry name" value="Elongation factor 4, C-terminal domain"/>
    <property type="match status" value="1"/>
</dbReference>
<dbReference type="GO" id="GO:0043022">
    <property type="term" value="F:ribosome binding"/>
    <property type="evidence" value="ECO:0007669"/>
    <property type="project" value="UniProtKB-UniRule"/>
</dbReference>
<dbReference type="PANTHER" id="PTHR43512:SF4">
    <property type="entry name" value="TRANSLATION FACTOR GUF1 HOMOLOG, CHLOROPLASTIC"/>
    <property type="match status" value="1"/>
</dbReference>
<comment type="similarity">
    <text evidence="1 12">Belongs to the TRAFAC class translation factor GTPase superfamily. Classic translation factor GTPase family. LepA subfamily.</text>
</comment>
<dbReference type="NCBIfam" id="TIGR01393">
    <property type="entry name" value="lepA"/>
    <property type="match status" value="1"/>
</dbReference>
<sequence length="612" mass="68440">MNFEEMKKRQESIRNFSIIAHIDHGKSTLADRILQQTETVSDREMQAQLLDSMDLERERGITIKLNAVELTYNAKDGKEYIFHLIDTPGHVDFTYEVSRSLAACEGAILVVDAAQGIEAQTLANVYLAVDNDLEILPVINKIDLPAADPERVRGEIEEVIGIDASEAVLASAKAGIGIEDILEQIVEYVPAPTGDVEAPLKALIFDSVYDAYRGVVLNVRVMDGVVKPGDVIQLMQNGKEYEVTEVGIFSPKAVSRDFLMVGDVGYVTASIKNIQDTQVGDTITLANNPATEALEGYRKMNPMVYCGLYPIDTSKYNDLREALEKLQLNDSALEFEAETSQALGFGFRCGFLGLLHMDVIQERLEREFNLDLITTAPSVIYHVNKTDGTTVVVDNPAEFPEPSSIDSVDEPYVKAQIMVPNEYVGAVMEISQRKRGEFVTMDYLDDYRVNVVYNIPLSEIVFDFFDRLKSGTKGYASLDYELIGYRPSKLVKMDILLNTETVDALSFIVHKEFAYERGKAIVDKLRKLIPRQQFEVPIQAAIGTKIVARTDIKALRKNVLAKCYGGDVSRKRKLLEKQKEGKKRMKQIGSVEVPQEAFMAVLKMDEDEGKKK</sequence>
<dbReference type="FunFam" id="3.40.50.300:FF:000078">
    <property type="entry name" value="Elongation factor 4"/>
    <property type="match status" value="1"/>
</dbReference>
<comment type="catalytic activity">
    <reaction evidence="8 12">
        <text>GTP + H2O = GDP + phosphate + H(+)</text>
        <dbReference type="Rhea" id="RHEA:19669"/>
        <dbReference type="ChEBI" id="CHEBI:15377"/>
        <dbReference type="ChEBI" id="CHEBI:15378"/>
        <dbReference type="ChEBI" id="CHEBI:37565"/>
        <dbReference type="ChEBI" id="CHEBI:43474"/>
        <dbReference type="ChEBI" id="CHEBI:58189"/>
        <dbReference type="EC" id="3.6.5.n1"/>
    </reaction>
</comment>
<dbReference type="Gene3D" id="2.40.30.10">
    <property type="entry name" value="Translation factors"/>
    <property type="match status" value="1"/>
</dbReference>
<evidence type="ECO:0000256" key="9">
    <source>
        <dbReference type="ARBA" id="ARBA00057626"/>
    </source>
</evidence>
<feature type="binding site" evidence="12">
    <location>
        <begin position="23"/>
        <end position="28"/>
    </location>
    <ligand>
        <name>GTP</name>
        <dbReference type="ChEBI" id="CHEBI:37565"/>
    </ligand>
</feature>
<keyword evidence="4 12" id="KW-0378">Hydrolase</keyword>
<dbReference type="PRINTS" id="PR00315">
    <property type="entry name" value="ELONGATNFCT"/>
</dbReference>